<proteinExistence type="predicted"/>
<name>A0A2V4E8V5_9GAMM</name>
<keyword evidence="2" id="KW-1185">Reference proteome</keyword>
<reference evidence="1 2" key="1">
    <citation type="submission" date="2018-05" db="EMBL/GenBank/DDBJ databases">
        <title>Reference genomes for bee gut microbiota database.</title>
        <authorList>
            <person name="Ellegaard K.M."/>
        </authorList>
    </citation>
    <scope>NUCLEOTIDE SEQUENCE [LARGE SCALE GENOMIC DNA]</scope>
    <source>
        <strain evidence="1 2">ESL0172</strain>
    </source>
</reference>
<comment type="caution">
    <text evidence="1">The sequence shown here is derived from an EMBL/GenBank/DDBJ whole genome shotgun (WGS) entry which is preliminary data.</text>
</comment>
<gene>
    <name evidence="1" type="ORF">DKK78_09300</name>
</gene>
<dbReference type="EMBL" id="QGLO01000006">
    <property type="protein sequence ID" value="PXY90573.1"/>
    <property type="molecule type" value="Genomic_DNA"/>
</dbReference>
<dbReference type="Proteomes" id="UP000247673">
    <property type="component" value="Unassembled WGS sequence"/>
</dbReference>
<sequence>MTFDGGQTRVTDTNNLLAITLSNGEKITPETNNSSVTPIVLPNAGESFANIGMMIPTNSNSISLTSLIGSPYNYWRDDDGDASITATGDLSLSIVDKFNQSVSRNTVLTICNSPYKVKLTSTKGILQTRYGVPNSSNFSASSVTYYINPKATPVVCFAKPDLEFGKLEHFTDGDHDFRGPPTMWNENRGFIPQSTDPSSYHLNFPTTGMLDIYFDLEIGGSNQALSWSSVTDGDGRISVIFSNVSNTNVRVQLKGPHARSSQERESKNPRKVAIPSLPQTFELVGRDSRGNQVVKYGFKLKQWFIDRHTVSSNIPYNHIDWCQKIGYRLANVRDLTNASCQGIGKYLCDKYSAGRVGATPSSPNNFYQRVIGAGLFSEWGHLYNYDIAKHGEGYTAADIDRAFHYVESSSGSIFSSLDIKHWRQPGACVYP</sequence>
<accession>A0A2V4E8V5</accession>
<protein>
    <submittedName>
        <fullName evidence="1">Uncharacterized protein</fullName>
    </submittedName>
</protein>
<evidence type="ECO:0000313" key="2">
    <source>
        <dbReference type="Proteomes" id="UP000247673"/>
    </source>
</evidence>
<dbReference type="AlphaFoldDB" id="A0A2V4E8V5"/>
<organism evidence="1 2">
    <name type="scientific">Gilliamella apis</name>
    <dbReference type="NCBI Taxonomy" id="1970738"/>
    <lineage>
        <taxon>Bacteria</taxon>
        <taxon>Pseudomonadati</taxon>
        <taxon>Pseudomonadota</taxon>
        <taxon>Gammaproteobacteria</taxon>
        <taxon>Orbales</taxon>
        <taxon>Orbaceae</taxon>
        <taxon>Gilliamella</taxon>
    </lineage>
</organism>
<evidence type="ECO:0000313" key="1">
    <source>
        <dbReference type="EMBL" id="PXY90573.1"/>
    </source>
</evidence>